<reference evidence="4 5" key="1">
    <citation type="submission" date="2024-04" db="EMBL/GenBank/DDBJ databases">
        <authorList>
            <person name="Waldvogel A.-M."/>
            <person name="Schoenle A."/>
        </authorList>
    </citation>
    <scope>NUCLEOTIDE SEQUENCE [LARGE SCALE GENOMIC DNA]</scope>
</reference>
<feature type="region of interest" description="Disordered" evidence="2">
    <location>
        <begin position="17"/>
        <end position="58"/>
    </location>
</feature>
<dbReference type="InterPro" id="IPR008978">
    <property type="entry name" value="HSP20-like_chaperone"/>
</dbReference>
<evidence type="ECO:0000313" key="4">
    <source>
        <dbReference type="EMBL" id="CAL1579034.1"/>
    </source>
</evidence>
<evidence type="ECO:0000259" key="3">
    <source>
        <dbReference type="Pfam" id="PF18201"/>
    </source>
</evidence>
<evidence type="ECO:0000256" key="1">
    <source>
        <dbReference type="ARBA" id="ARBA00008511"/>
    </source>
</evidence>
<dbReference type="Gene3D" id="2.60.40.790">
    <property type="match status" value="1"/>
</dbReference>
<name>A0AAV2JUQ7_KNICA</name>
<dbReference type="GO" id="GO:0005737">
    <property type="term" value="C:cytoplasm"/>
    <property type="evidence" value="ECO:0007669"/>
    <property type="project" value="TreeGrafter"/>
</dbReference>
<comment type="similarity">
    <text evidence="1">Belongs to the PIH1 family.</text>
</comment>
<dbReference type="GO" id="GO:0051087">
    <property type="term" value="F:protein-folding chaperone binding"/>
    <property type="evidence" value="ECO:0007669"/>
    <property type="project" value="InterPro"/>
</dbReference>
<dbReference type="GO" id="GO:0030317">
    <property type="term" value="P:flagellated sperm motility"/>
    <property type="evidence" value="ECO:0007669"/>
    <property type="project" value="TreeGrafter"/>
</dbReference>
<protein>
    <recommendedName>
        <fullName evidence="3">PIH1D1/2/3 CS-like domain-containing protein</fullName>
    </recommendedName>
</protein>
<dbReference type="PANTHER" id="PTHR21083">
    <property type="entry name" value="TWISTER"/>
    <property type="match status" value="1"/>
</dbReference>
<gene>
    <name evidence="4" type="ORF">KC01_LOCUS10129</name>
</gene>
<dbReference type="PANTHER" id="PTHR21083:SF0">
    <property type="entry name" value="DYNEIN AXONEMAL ASSEMBLY FACTOR 6"/>
    <property type="match status" value="1"/>
</dbReference>
<feature type="domain" description="PIH1D1/2/3 CS-like" evidence="3">
    <location>
        <begin position="80"/>
        <end position="174"/>
    </location>
</feature>
<dbReference type="InterPro" id="IPR041442">
    <property type="entry name" value="PIH1D1/2/3_CS-like"/>
</dbReference>
<dbReference type="GO" id="GO:0045505">
    <property type="term" value="F:dynein intermediate chain binding"/>
    <property type="evidence" value="ECO:0007669"/>
    <property type="project" value="TreeGrafter"/>
</dbReference>
<organism evidence="4 5">
    <name type="scientific">Knipowitschia caucasica</name>
    <name type="common">Caucasian dwarf goby</name>
    <name type="synonym">Pomatoschistus caucasicus</name>
    <dbReference type="NCBI Taxonomy" id="637954"/>
    <lineage>
        <taxon>Eukaryota</taxon>
        <taxon>Metazoa</taxon>
        <taxon>Chordata</taxon>
        <taxon>Craniata</taxon>
        <taxon>Vertebrata</taxon>
        <taxon>Euteleostomi</taxon>
        <taxon>Actinopterygii</taxon>
        <taxon>Neopterygii</taxon>
        <taxon>Teleostei</taxon>
        <taxon>Neoteleostei</taxon>
        <taxon>Acanthomorphata</taxon>
        <taxon>Gobiaria</taxon>
        <taxon>Gobiiformes</taxon>
        <taxon>Gobioidei</taxon>
        <taxon>Gobiidae</taxon>
        <taxon>Gobiinae</taxon>
        <taxon>Knipowitschia</taxon>
    </lineage>
</organism>
<dbReference type="Proteomes" id="UP001497482">
    <property type="component" value="Chromosome 14"/>
</dbReference>
<dbReference type="Pfam" id="PF18201">
    <property type="entry name" value="PIH1_CS"/>
    <property type="match status" value="1"/>
</dbReference>
<keyword evidence="5" id="KW-1185">Reference proteome</keyword>
<sequence length="185" mass="20627">MENLSFVQNFQALSALLHPQQDTEDDCETLSPSAKLGPGNIGPKPRPDSAGSGCDSKDIWSQEEVAEGPQFEDLSDPRPQPEYEVMMKQNVGTEDVFLGLSGKDPSSMSCEALLVKIQLPDTRVCDVVLDVRDTFLDLRTPKYKLGLHLPQPVQSQEGKAQFHSEKQELEVTLTMKRPLDFINRK</sequence>
<proteinExistence type="inferred from homology"/>
<dbReference type="AlphaFoldDB" id="A0AAV2JUQ7"/>
<evidence type="ECO:0000313" key="5">
    <source>
        <dbReference type="Proteomes" id="UP001497482"/>
    </source>
</evidence>
<accession>A0AAV2JUQ7</accession>
<evidence type="ECO:0000256" key="2">
    <source>
        <dbReference type="SAM" id="MobiDB-lite"/>
    </source>
</evidence>
<dbReference type="GO" id="GO:0070286">
    <property type="term" value="P:axonemal dynein complex assembly"/>
    <property type="evidence" value="ECO:0007669"/>
    <property type="project" value="InterPro"/>
</dbReference>
<dbReference type="EMBL" id="OZ035836">
    <property type="protein sequence ID" value="CAL1579034.1"/>
    <property type="molecule type" value="Genomic_DNA"/>
</dbReference>
<dbReference type="InterPro" id="IPR026697">
    <property type="entry name" value="DNAAF6"/>
</dbReference>